<dbReference type="PANTHER" id="PTHR31896">
    <property type="entry name" value="FAMILY REGULATORY PROTEIN, PUTATIVE (AFU_ORTHOLOGUE AFUA_3G14730)-RELATED"/>
    <property type="match status" value="1"/>
</dbReference>
<sequence>MRDSESATLYTSSLPQFNVYGNDLGWRKPVAVRIELANKSDGKVTLFPGVKEGSIDIEVCLLPEKFLARQDYRRAGDKE</sequence>
<keyword evidence="3" id="KW-1185">Reference proteome</keyword>
<dbReference type="InterPro" id="IPR023213">
    <property type="entry name" value="CAT-like_dom_sf"/>
</dbReference>
<dbReference type="AlphaFoldDB" id="A0A7J7G127"/>
<dbReference type="InterPro" id="IPR051283">
    <property type="entry name" value="Sec_Metabolite_Acyltrans"/>
</dbReference>
<dbReference type="GO" id="GO:0016740">
    <property type="term" value="F:transferase activity"/>
    <property type="evidence" value="ECO:0007669"/>
    <property type="project" value="UniProtKB-KW"/>
</dbReference>
<evidence type="ECO:0000313" key="3">
    <source>
        <dbReference type="Proteomes" id="UP000593564"/>
    </source>
</evidence>
<accession>A0A7J7G127</accession>
<organism evidence="2 3">
    <name type="scientific">Camellia sinensis</name>
    <name type="common">Tea plant</name>
    <name type="synonym">Thea sinensis</name>
    <dbReference type="NCBI Taxonomy" id="4442"/>
    <lineage>
        <taxon>Eukaryota</taxon>
        <taxon>Viridiplantae</taxon>
        <taxon>Streptophyta</taxon>
        <taxon>Embryophyta</taxon>
        <taxon>Tracheophyta</taxon>
        <taxon>Spermatophyta</taxon>
        <taxon>Magnoliopsida</taxon>
        <taxon>eudicotyledons</taxon>
        <taxon>Gunneridae</taxon>
        <taxon>Pentapetalae</taxon>
        <taxon>asterids</taxon>
        <taxon>Ericales</taxon>
        <taxon>Theaceae</taxon>
        <taxon>Camellia</taxon>
    </lineage>
</organism>
<dbReference type="Proteomes" id="UP000593564">
    <property type="component" value="Unassembled WGS sequence"/>
</dbReference>
<dbReference type="Gene3D" id="3.30.559.10">
    <property type="entry name" value="Chloramphenicol acetyltransferase-like domain"/>
    <property type="match status" value="1"/>
</dbReference>
<proteinExistence type="predicted"/>
<gene>
    <name evidence="2" type="ORF">HYC85_029649</name>
</gene>
<reference evidence="2 3" key="2">
    <citation type="submission" date="2020-07" db="EMBL/GenBank/DDBJ databases">
        <title>Genome assembly of wild tea tree DASZ reveals pedigree and selection history of tea varieties.</title>
        <authorList>
            <person name="Zhang W."/>
        </authorList>
    </citation>
    <scope>NUCLEOTIDE SEQUENCE [LARGE SCALE GENOMIC DNA]</scope>
    <source>
        <strain evidence="3">cv. G240</strain>
        <tissue evidence="2">Leaf</tissue>
    </source>
</reference>
<dbReference type="EMBL" id="JACBKZ010000014">
    <property type="protein sequence ID" value="KAF5933478.1"/>
    <property type="molecule type" value="Genomic_DNA"/>
</dbReference>
<keyword evidence="1" id="KW-0808">Transferase</keyword>
<evidence type="ECO:0000313" key="2">
    <source>
        <dbReference type="EMBL" id="KAF5933478.1"/>
    </source>
</evidence>
<evidence type="ECO:0000256" key="1">
    <source>
        <dbReference type="ARBA" id="ARBA00022679"/>
    </source>
</evidence>
<dbReference type="Pfam" id="PF02458">
    <property type="entry name" value="Transferase"/>
    <property type="match status" value="1"/>
</dbReference>
<reference evidence="3" key="1">
    <citation type="journal article" date="2020" name="Nat. Commun.">
        <title>Genome assembly of wild tea tree DASZ reveals pedigree and selection history of tea varieties.</title>
        <authorList>
            <person name="Zhang W."/>
            <person name="Zhang Y."/>
            <person name="Qiu H."/>
            <person name="Guo Y."/>
            <person name="Wan H."/>
            <person name="Zhang X."/>
            <person name="Scossa F."/>
            <person name="Alseekh S."/>
            <person name="Zhang Q."/>
            <person name="Wang P."/>
            <person name="Xu L."/>
            <person name="Schmidt M.H."/>
            <person name="Jia X."/>
            <person name="Li D."/>
            <person name="Zhu A."/>
            <person name="Guo F."/>
            <person name="Chen W."/>
            <person name="Ni D."/>
            <person name="Usadel B."/>
            <person name="Fernie A.R."/>
            <person name="Wen W."/>
        </authorList>
    </citation>
    <scope>NUCLEOTIDE SEQUENCE [LARGE SCALE GENOMIC DNA]</scope>
    <source>
        <strain evidence="3">cv. G240</strain>
    </source>
</reference>
<name>A0A7J7G127_CAMSI</name>
<dbReference type="PANTHER" id="PTHR31896:SF43">
    <property type="entry name" value="PROTEIN ENHANCED PSEUDOMONAS SUSCEPTIBILITY 1"/>
    <property type="match status" value="1"/>
</dbReference>
<comment type="caution">
    <text evidence="2">The sequence shown here is derived from an EMBL/GenBank/DDBJ whole genome shotgun (WGS) entry which is preliminary data.</text>
</comment>
<protein>
    <submittedName>
        <fullName evidence="2">Uncharacterized protein</fullName>
    </submittedName>
</protein>